<gene>
    <name evidence="2" type="ORF">Psi02_10260</name>
</gene>
<feature type="transmembrane region" description="Helical" evidence="1">
    <location>
        <begin position="140"/>
        <end position="160"/>
    </location>
</feature>
<evidence type="ECO:0008006" key="4">
    <source>
        <dbReference type="Google" id="ProtNLM"/>
    </source>
</evidence>
<keyword evidence="1" id="KW-0812">Transmembrane</keyword>
<keyword evidence="1" id="KW-0472">Membrane</keyword>
<sequence length="189" mass="19394">MTTVALPATGIDSAPPRAAASWPAYWAAGWIGAFCAIVLIATGYNQLINGVPLDEGGEIALMATGLRLLTVAIALASVQAWGRRLPNWLVATGLWGAAAVQLLYPIAETAVKAAVLTGLVEPFGKGISNMSAEGWFNFGAAWLIWGVPGALFSAAAVSFARRHRVSPLGTVLGLLGGAVFLGLLGLVIG</sequence>
<feature type="transmembrane region" description="Helical" evidence="1">
    <location>
        <begin position="88"/>
        <end position="107"/>
    </location>
</feature>
<feature type="transmembrane region" description="Helical" evidence="1">
    <location>
        <begin position="167"/>
        <end position="188"/>
    </location>
</feature>
<dbReference type="RefSeq" id="WP_203972237.1">
    <property type="nucleotide sequence ID" value="NZ_BAAAKY010000004.1"/>
</dbReference>
<evidence type="ECO:0000313" key="3">
    <source>
        <dbReference type="Proteomes" id="UP000644610"/>
    </source>
</evidence>
<evidence type="ECO:0000256" key="1">
    <source>
        <dbReference type="SAM" id="Phobius"/>
    </source>
</evidence>
<protein>
    <recommendedName>
        <fullName evidence="4">DUF3995 domain-containing protein</fullName>
    </recommendedName>
</protein>
<dbReference type="EMBL" id="BOOQ01000003">
    <property type="protein sequence ID" value="GII44602.1"/>
    <property type="molecule type" value="Genomic_DNA"/>
</dbReference>
<feature type="transmembrane region" description="Helical" evidence="1">
    <location>
        <begin position="59"/>
        <end position="81"/>
    </location>
</feature>
<keyword evidence="3" id="KW-1185">Reference proteome</keyword>
<reference evidence="2" key="1">
    <citation type="submission" date="2021-01" db="EMBL/GenBank/DDBJ databases">
        <title>Whole genome shotgun sequence of Planotetraspora silvatica NBRC 100141.</title>
        <authorList>
            <person name="Komaki H."/>
            <person name="Tamura T."/>
        </authorList>
    </citation>
    <scope>NUCLEOTIDE SEQUENCE</scope>
    <source>
        <strain evidence="2">NBRC 100141</strain>
    </source>
</reference>
<name>A0A8J3XJU8_9ACTN</name>
<organism evidence="2 3">
    <name type="scientific">Planotetraspora silvatica</name>
    <dbReference type="NCBI Taxonomy" id="234614"/>
    <lineage>
        <taxon>Bacteria</taxon>
        <taxon>Bacillati</taxon>
        <taxon>Actinomycetota</taxon>
        <taxon>Actinomycetes</taxon>
        <taxon>Streptosporangiales</taxon>
        <taxon>Streptosporangiaceae</taxon>
        <taxon>Planotetraspora</taxon>
    </lineage>
</organism>
<proteinExistence type="predicted"/>
<feature type="transmembrane region" description="Helical" evidence="1">
    <location>
        <begin position="24"/>
        <end position="47"/>
    </location>
</feature>
<dbReference type="AlphaFoldDB" id="A0A8J3XJU8"/>
<comment type="caution">
    <text evidence="2">The sequence shown here is derived from an EMBL/GenBank/DDBJ whole genome shotgun (WGS) entry which is preliminary data.</text>
</comment>
<accession>A0A8J3XJU8</accession>
<evidence type="ECO:0000313" key="2">
    <source>
        <dbReference type="EMBL" id="GII44602.1"/>
    </source>
</evidence>
<keyword evidence="1" id="KW-1133">Transmembrane helix</keyword>
<dbReference type="Proteomes" id="UP000644610">
    <property type="component" value="Unassembled WGS sequence"/>
</dbReference>